<evidence type="ECO:0000313" key="3">
    <source>
        <dbReference type="Proteomes" id="UP000012062"/>
    </source>
</evidence>
<dbReference type="AlphaFoldDB" id="M5ET25"/>
<proteinExistence type="predicted"/>
<organism evidence="2 3">
    <name type="scientific">Mesorhizobium metallidurans STM 2683</name>
    <dbReference type="NCBI Taxonomy" id="1297569"/>
    <lineage>
        <taxon>Bacteria</taxon>
        <taxon>Pseudomonadati</taxon>
        <taxon>Pseudomonadota</taxon>
        <taxon>Alphaproteobacteria</taxon>
        <taxon>Hyphomicrobiales</taxon>
        <taxon>Phyllobacteriaceae</taxon>
        <taxon>Mesorhizobium</taxon>
    </lineage>
</organism>
<protein>
    <submittedName>
        <fullName evidence="2">Uncharacterized protein</fullName>
    </submittedName>
</protein>
<gene>
    <name evidence="2" type="ORF">MESS2_50011</name>
</gene>
<dbReference type="STRING" id="1297569.MESS2_50011"/>
<feature type="region of interest" description="Disordered" evidence="1">
    <location>
        <begin position="1"/>
        <end position="24"/>
    </location>
</feature>
<dbReference type="EMBL" id="CAUM01000117">
    <property type="protein sequence ID" value="CCV07160.1"/>
    <property type="molecule type" value="Genomic_DNA"/>
</dbReference>
<evidence type="ECO:0000313" key="2">
    <source>
        <dbReference type="EMBL" id="CCV07160.1"/>
    </source>
</evidence>
<evidence type="ECO:0000256" key="1">
    <source>
        <dbReference type="SAM" id="MobiDB-lite"/>
    </source>
</evidence>
<name>M5ET25_9HYPH</name>
<keyword evidence="3" id="KW-1185">Reference proteome</keyword>
<accession>M5ET25</accession>
<sequence>MMKSAELQTGGRGGLTRQSEPCIPDTGGSVALKRAAFDRPHATRFRLLFLCMSLSQNRRTLLRDMH</sequence>
<reference evidence="2 3" key="1">
    <citation type="submission" date="2013-02" db="EMBL/GenBank/DDBJ databases">
        <authorList>
            <person name="Genoscope - CEA"/>
        </authorList>
    </citation>
    <scope>NUCLEOTIDE SEQUENCE [LARGE SCALE GENOMIC DNA]</scope>
    <source>
        <strain evidence="2 3">STM 2683</strain>
    </source>
</reference>
<dbReference type="Proteomes" id="UP000012062">
    <property type="component" value="Unassembled WGS sequence"/>
</dbReference>
<comment type="caution">
    <text evidence="2">The sequence shown here is derived from an EMBL/GenBank/DDBJ whole genome shotgun (WGS) entry which is preliminary data.</text>
</comment>